<dbReference type="Pfam" id="PF16880">
    <property type="entry name" value="EHD_N"/>
    <property type="match status" value="1"/>
</dbReference>
<keyword evidence="6" id="KW-0967">Endosome</keyword>
<feature type="domain" description="EH" evidence="10">
    <location>
        <begin position="460"/>
        <end position="550"/>
    </location>
</feature>
<gene>
    <name evidence="13" type="ORF">HK105_205622</name>
</gene>
<dbReference type="InterPro" id="IPR000261">
    <property type="entry name" value="EH_dom"/>
</dbReference>
<evidence type="ECO:0000256" key="9">
    <source>
        <dbReference type="SAM" id="MobiDB-lite"/>
    </source>
</evidence>
<dbReference type="PANTHER" id="PTHR11216">
    <property type="entry name" value="EH DOMAIN"/>
    <property type="match status" value="1"/>
</dbReference>
<dbReference type="InterPro" id="IPR027417">
    <property type="entry name" value="P-loop_NTPase"/>
</dbReference>
<reference evidence="13 14" key="1">
    <citation type="submission" date="2023-09" db="EMBL/GenBank/DDBJ databases">
        <title>Pangenome analysis of Batrachochytrium dendrobatidis and related Chytrids.</title>
        <authorList>
            <person name="Yacoub M.N."/>
            <person name="Stajich J.E."/>
            <person name="James T.Y."/>
        </authorList>
    </citation>
    <scope>NUCLEOTIDE SEQUENCE [LARGE SCALE GENOMIC DNA]</scope>
    <source>
        <strain evidence="13 14">JEL0888</strain>
    </source>
</reference>
<evidence type="ECO:0000256" key="5">
    <source>
        <dbReference type="ARBA" id="ARBA00022741"/>
    </source>
</evidence>
<proteinExistence type="predicted"/>
<organism evidence="13 14">
    <name type="scientific">Polyrhizophydium stewartii</name>
    <dbReference type="NCBI Taxonomy" id="2732419"/>
    <lineage>
        <taxon>Eukaryota</taxon>
        <taxon>Fungi</taxon>
        <taxon>Fungi incertae sedis</taxon>
        <taxon>Chytridiomycota</taxon>
        <taxon>Chytridiomycota incertae sedis</taxon>
        <taxon>Chytridiomycetes</taxon>
        <taxon>Rhizophydiales</taxon>
        <taxon>Rhizophydiales incertae sedis</taxon>
        <taxon>Polyrhizophydium</taxon>
    </lineage>
</organism>
<dbReference type="PROSITE" id="PS50031">
    <property type="entry name" value="EH"/>
    <property type="match status" value="1"/>
</dbReference>
<dbReference type="Pfam" id="PF00350">
    <property type="entry name" value="Dynamin_N"/>
    <property type="match status" value="1"/>
</dbReference>
<keyword evidence="7" id="KW-0106">Calcium</keyword>
<evidence type="ECO:0000256" key="2">
    <source>
        <dbReference type="ARBA" id="ARBA00004481"/>
    </source>
</evidence>
<evidence type="ECO:0000259" key="12">
    <source>
        <dbReference type="PROSITE" id="PS51718"/>
    </source>
</evidence>
<accession>A0ABR4N5V4</accession>
<dbReference type="InterPro" id="IPR045063">
    <property type="entry name" value="Dynamin_N"/>
</dbReference>
<evidence type="ECO:0000259" key="11">
    <source>
        <dbReference type="PROSITE" id="PS50222"/>
    </source>
</evidence>
<feature type="domain" description="Dynamin-type G" evidence="12">
    <location>
        <begin position="70"/>
        <end position="300"/>
    </location>
</feature>
<dbReference type="SUPFAM" id="SSF47473">
    <property type="entry name" value="EF-hand"/>
    <property type="match status" value="1"/>
</dbReference>
<dbReference type="InterPro" id="IPR030381">
    <property type="entry name" value="G_DYNAMIN_dom"/>
</dbReference>
<dbReference type="CDD" id="cd00052">
    <property type="entry name" value="EH"/>
    <property type="match status" value="1"/>
</dbReference>
<dbReference type="Proteomes" id="UP001527925">
    <property type="component" value="Unassembled WGS sequence"/>
</dbReference>
<dbReference type="Pfam" id="PF12763">
    <property type="entry name" value="EH"/>
    <property type="match status" value="1"/>
</dbReference>
<name>A0ABR4N5V4_9FUNG</name>
<sequence length="550" mass="61323">MGKLGASSPVSGSVPELPARGREASSPAGAKAAFNVIPELTRVYETKIKPLEDAYSFENFHTPSLSPADIAAKPMVLLMGQYSVGKTTFIKHLLGRDYIGAHIGPEPTTDRFIAVMDGPERSIPGNAAAVSTDLPFTGLSRFGVSFLNKFQVSQSPVPALDNMILIDTPGILSGEKQRIGRAYDFPDVIEWFAQRADMILLLFDAHKLDISDEFKEALMTLRGHDDKIRVVLNKADMVNGQQLMRVYGALMWSLGKVMQTPEVVRVYIGSFWDQPMQNRDCENLLKAEQQDLFNHIKGLPRNAAIRKINEIVKRARLVQVHALIIAHLRHEMPSFFGKGNKQNELMENIEVEFLKVQRMHQLAPGDFPSPERYREKLADFKLQKFPKLDKKSMQAIIDASGALATDLPNLMRQIPEAPQILPSHVQNPFESVSMDALSSPSGSPVRVPPPEELFSYDLIDRRPYVDRFRGLAGSAGDKLPGPMLKDVFQATGLDTATLAKVWTLADWSRDGYLDTDEFVVAMHLCDILKKGWLDQLPTSLPETLRPRTVI</sequence>
<dbReference type="SMART" id="SM00027">
    <property type="entry name" value="EH"/>
    <property type="match status" value="1"/>
</dbReference>
<dbReference type="Pfam" id="PF18150">
    <property type="entry name" value="DUF5600"/>
    <property type="match status" value="1"/>
</dbReference>
<keyword evidence="4" id="KW-0479">Metal-binding</keyword>
<dbReference type="InterPro" id="IPR031692">
    <property type="entry name" value="EHD_N"/>
</dbReference>
<evidence type="ECO:0000256" key="1">
    <source>
        <dbReference type="ARBA" id="ARBA00004413"/>
    </source>
</evidence>
<feature type="region of interest" description="Disordered" evidence="9">
    <location>
        <begin position="1"/>
        <end position="25"/>
    </location>
</feature>
<dbReference type="PROSITE" id="PS51718">
    <property type="entry name" value="G_DYNAMIN_2"/>
    <property type="match status" value="1"/>
</dbReference>
<evidence type="ECO:0000256" key="3">
    <source>
        <dbReference type="ARBA" id="ARBA00022475"/>
    </source>
</evidence>
<dbReference type="InterPro" id="IPR040990">
    <property type="entry name" value="DUF5600"/>
</dbReference>
<protein>
    <submittedName>
        <fullName evidence="13">Uncharacterized protein</fullName>
    </submittedName>
</protein>
<dbReference type="SUPFAM" id="SSF52540">
    <property type="entry name" value="P-loop containing nucleoside triphosphate hydrolases"/>
    <property type="match status" value="1"/>
</dbReference>
<keyword evidence="5" id="KW-0547">Nucleotide-binding</keyword>
<evidence type="ECO:0000313" key="13">
    <source>
        <dbReference type="EMBL" id="KAL2914880.1"/>
    </source>
</evidence>
<keyword evidence="8" id="KW-0472">Membrane</keyword>
<dbReference type="Gene3D" id="3.40.50.300">
    <property type="entry name" value="P-loop containing nucleotide triphosphate hydrolases"/>
    <property type="match status" value="1"/>
</dbReference>
<evidence type="ECO:0000256" key="8">
    <source>
        <dbReference type="ARBA" id="ARBA00023136"/>
    </source>
</evidence>
<dbReference type="EMBL" id="JADGIZ020000029">
    <property type="protein sequence ID" value="KAL2914880.1"/>
    <property type="molecule type" value="Genomic_DNA"/>
</dbReference>
<evidence type="ECO:0000256" key="6">
    <source>
        <dbReference type="ARBA" id="ARBA00022753"/>
    </source>
</evidence>
<comment type="subcellular location">
    <subcellularLocation>
        <location evidence="1">Cell membrane</location>
        <topology evidence="1">Peripheral membrane protein</topology>
        <orientation evidence="1">Cytoplasmic side</orientation>
    </subcellularLocation>
    <subcellularLocation>
        <location evidence="2">Endosome membrane</location>
        <topology evidence="2">Peripheral membrane protein</topology>
    </subcellularLocation>
</comment>
<keyword evidence="3" id="KW-1003">Cell membrane</keyword>
<evidence type="ECO:0000259" key="10">
    <source>
        <dbReference type="PROSITE" id="PS50031"/>
    </source>
</evidence>
<dbReference type="InterPro" id="IPR011992">
    <property type="entry name" value="EF-hand-dom_pair"/>
</dbReference>
<dbReference type="Gene3D" id="1.10.268.20">
    <property type="match status" value="1"/>
</dbReference>
<evidence type="ECO:0000313" key="14">
    <source>
        <dbReference type="Proteomes" id="UP001527925"/>
    </source>
</evidence>
<dbReference type="CDD" id="cd09913">
    <property type="entry name" value="EHD"/>
    <property type="match status" value="1"/>
</dbReference>
<dbReference type="InterPro" id="IPR002048">
    <property type="entry name" value="EF_hand_dom"/>
</dbReference>
<evidence type="ECO:0000256" key="7">
    <source>
        <dbReference type="ARBA" id="ARBA00022837"/>
    </source>
</evidence>
<feature type="domain" description="EF-hand" evidence="11">
    <location>
        <begin position="493"/>
        <end position="528"/>
    </location>
</feature>
<evidence type="ECO:0000256" key="4">
    <source>
        <dbReference type="ARBA" id="ARBA00022723"/>
    </source>
</evidence>
<dbReference type="PROSITE" id="PS50222">
    <property type="entry name" value="EF_HAND_2"/>
    <property type="match status" value="1"/>
</dbReference>
<dbReference type="PANTHER" id="PTHR11216:SF31">
    <property type="entry name" value="AT21416P"/>
    <property type="match status" value="1"/>
</dbReference>
<dbReference type="Gene3D" id="1.10.238.10">
    <property type="entry name" value="EF-hand"/>
    <property type="match status" value="1"/>
</dbReference>
<keyword evidence="14" id="KW-1185">Reference proteome</keyword>
<comment type="caution">
    <text evidence="13">The sequence shown here is derived from an EMBL/GenBank/DDBJ whole genome shotgun (WGS) entry which is preliminary data.</text>
</comment>